<dbReference type="EMBL" id="CACVAX010000001">
    <property type="protein sequence ID" value="CAA6800647.1"/>
    <property type="molecule type" value="Genomic_DNA"/>
</dbReference>
<dbReference type="Pfam" id="PF12796">
    <property type="entry name" value="Ank_2"/>
    <property type="match status" value="1"/>
</dbReference>
<sequence>MTQAMNQIYYSQQLIDMEGGSSLRVEPKVHALFYAIEVNNLKALMVLIEKGLNINIYNSQGQSLLMKALEKESIMIVQYLINHNIDLYMMDDNYDMAIDYATRCKNKRLFELVYYKLLNDEKKESQSSCVGCGCGVTEVSTCASVYS</sequence>
<organism evidence="1">
    <name type="scientific">uncultured Sulfurovum sp</name>
    <dbReference type="NCBI Taxonomy" id="269237"/>
    <lineage>
        <taxon>Bacteria</taxon>
        <taxon>Pseudomonadati</taxon>
        <taxon>Campylobacterota</taxon>
        <taxon>Epsilonproteobacteria</taxon>
        <taxon>Campylobacterales</taxon>
        <taxon>Sulfurovaceae</taxon>
        <taxon>Sulfurovum</taxon>
        <taxon>environmental samples</taxon>
    </lineage>
</organism>
<dbReference type="AlphaFoldDB" id="A0A6S6RYZ5"/>
<evidence type="ECO:0000313" key="1">
    <source>
        <dbReference type="EMBL" id="CAA6800647.1"/>
    </source>
</evidence>
<dbReference type="Gene3D" id="1.25.40.20">
    <property type="entry name" value="Ankyrin repeat-containing domain"/>
    <property type="match status" value="1"/>
</dbReference>
<dbReference type="InterPro" id="IPR002110">
    <property type="entry name" value="Ankyrin_rpt"/>
</dbReference>
<dbReference type="InterPro" id="IPR036770">
    <property type="entry name" value="Ankyrin_rpt-contain_sf"/>
</dbReference>
<dbReference type="SMART" id="SM00248">
    <property type="entry name" value="ANK"/>
    <property type="match status" value="2"/>
</dbReference>
<protein>
    <submittedName>
        <fullName evidence="1">Uncharacterized protein</fullName>
    </submittedName>
</protein>
<name>A0A6S6RYZ5_9BACT</name>
<dbReference type="SUPFAM" id="SSF48403">
    <property type="entry name" value="Ankyrin repeat"/>
    <property type="match status" value="1"/>
</dbReference>
<gene>
    <name evidence="1" type="ORF">HELGO_WM9777</name>
</gene>
<proteinExistence type="predicted"/>
<accession>A0A6S6RYZ5</accession>
<reference evidence="1" key="1">
    <citation type="submission" date="2020-01" db="EMBL/GenBank/DDBJ databases">
        <authorList>
            <person name="Meier V. D."/>
            <person name="Meier V D."/>
        </authorList>
    </citation>
    <scope>NUCLEOTIDE SEQUENCE</scope>
    <source>
        <strain evidence="1">HLG_WM_MAG_04</strain>
    </source>
</reference>